<feature type="region of interest" description="Disordered" evidence="1">
    <location>
        <begin position="1"/>
        <end position="92"/>
    </location>
</feature>
<name>A0ABQ7QPW0_PLUXY</name>
<feature type="compositionally biased region" description="Basic residues" evidence="1">
    <location>
        <begin position="13"/>
        <end position="44"/>
    </location>
</feature>
<dbReference type="EMBL" id="JAHIBW010000010">
    <property type="protein sequence ID" value="KAG7307085.1"/>
    <property type="molecule type" value="Genomic_DNA"/>
</dbReference>
<accession>A0ABQ7QPW0</accession>
<sequence length="92" mass="10658">MMTTLQKMEERKRRAKRGRPVEKRRRVERKRRSERMRVKRRKSSPPRTGQRGTVTTPSARCLPARSRARDAAASTARPGHPPLQTLALVCQQ</sequence>
<dbReference type="Proteomes" id="UP000823941">
    <property type="component" value="Chromosome 10"/>
</dbReference>
<organism evidence="2 3">
    <name type="scientific">Plutella xylostella</name>
    <name type="common">Diamondback moth</name>
    <name type="synonym">Plutella maculipennis</name>
    <dbReference type="NCBI Taxonomy" id="51655"/>
    <lineage>
        <taxon>Eukaryota</taxon>
        <taxon>Metazoa</taxon>
        <taxon>Ecdysozoa</taxon>
        <taxon>Arthropoda</taxon>
        <taxon>Hexapoda</taxon>
        <taxon>Insecta</taxon>
        <taxon>Pterygota</taxon>
        <taxon>Neoptera</taxon>
        <taxon>Endopterygota</taxon>
        <taxon>Lepidoptera</taxon>
        <taxon>Glossata</taxon>
        <taxon>Ditrysia</taxon>
        <taxon>Yponomeutoidea</taxon>
        <taxon>Plutellidae</taxon>
        <taxon>Plutella</taxon>
    </lineage>
</organism>
<reference evidence="2 3" key="1">
    <citation type="submission" date="2021-06" db="EMBL/GenBank/DDBJ databases">
        <title>A haploid diamondback moth (Plutella xylostella L.) genome assembly resolves 31 chromosomes and identifies a diamide resistance mutation.</title>
        <authorList>
            <person name="Ward C.M."/>
            <person name="Perry K.D."/>
            <person name="Baker G."/>
            <person name="Powis K."/>
            <person name="Heckel D.G."/>
            <person name="Baxter S.W."/>
        </authorList>
    </citation>
    <scope>NUCLEOTIDE SEQUENCE [LARGE SCALE GENOMIC DNA]</scope>
    <source>
        <strain evidence="2 3">LV</strain>
        <tissue evidence="2">Single pupa</tissue>
    </source>
</reference>
<feature type="compositionally biased region" description="Polar residues" evidence="1">
    <location>
        <begin position="45"/>
        <end position="58"/>
    </location>
</feature>
<proteinExistence type="predicted"/>
<evidence type="ECO:0000313" key="2">
    <source>
        <dbReference type="EMBL" id="KAG7307085.1"/>
    </source>
</evidence>
<keyword evidence="3" id="KW-1185">Reference proteome</keyword>
<evidence type="ECO:0000313" key="3">
    <source>
        <dbReference type="Proteomes" id="UP000823941"/>
    </source>
</evidence>
<comment type="caution">
    <text evidence="2">The sequence shown here is derived from an EMBL/GenBank/DDBJ whole genome shotgun (WGS) entry which is preliminary data.</text>
</comment>
<gene>
    <name evidence="2" type="ORF">JYU34_007220</name>
</gene>
<protein>
    <submittedName>
        <fullName evidence="2">Uncharacterized protein</fullName>
    </submittedName>
</protein>
<evidence type="ECO:0000256" key="1">
    <source>
        <dbReference type="SAM" id="MobiDB-lite"/>
    </source>
</evidence>